<keyword evidence="5" id="KW-0010">Activator</keyword>
<dbReference type="OrthoDB" id="676764at2759"/>
<dbReference type="Pfam" id="PF00847">
    <property type="entry name" value="AP2"/>
    <property type="match status" value="1"/>
</dbReference>
<proteinExistence type="inferred from homology"/>
<evidence type="ECO:0000313" key="11">
    <source>
        <dbReference type="Proteomes" id="UP000594638"/>
    </source>
</evidence>
<dbReference type="InterPro" id="IPR045277">
    <property type="entry name" value="DRE1A-I"/>
</dbReference>
<evidence type="ECO:0000259" key="9">
    <source>
        <dbReference type="PROSITE" id="PS51032"/>
    </source>
</evidence>
<evidence type="ECO:0000256" key="3">
    <source>
        <dbReference type="ARBA" id="ARBA00023015"/>
    </source>
</evidence>
<accession>A0A8S0TZE1</accession>
<comment type="subcellular location">
    <subcellularLocation>
        <location evidence="1">Nucleus</location>
    </subcellularLocation>
</comment>
<evidence type="ECO:0000256" key="2">
    <source>
        <dbReference type="ARBA" id="ARBA00022821"/>
    </source>
</evidence>
<dbReference type="Gene3D" id="3.30.730.10">
    <property type="entry name" value="AP2/ERF domain"/>
    <property type="match status" value="1"/>
</dbReference>
<dbReference type="GO" id="GO:0005634">
    <property type="term" value="C:nucleus"/>
    <property type="evidence" value="ECO:0007669"/>
    <property type="project" value="UniProtKB-SubCell"/>
</dbReference>
<evidence type="ECO:0000256" key="1">
    <source>
        <dbReference type="ARBA" id="ARBA00004123"/>
    </source>
</evidence>
<dbReference type="GO" id="GO:0003700">
    <property type="term" value="F:DNA-binding transcription factor activity"/>
    <property type="evidence" value="ECO:0007669"/>
    <property type="project" value="InterPro"/>
</dbReference>
<dbReference type="InterPro" id="IPR036955">
    <property type="entry name" value="AP2/ERF_dom_sf"/>
</dbReference>
<keyword evidence="6" id="KW-0804">Transcription</keyword>
<dbReference type="GO" id="GO:0006952">
    <property type="term" value="P:defense response"/>
    <property type="evidence" value="ECO:0007669"/>
    <property type="project" value="UniProtKB-KW"/>
</dbReference>
<dbReference type="PANTHER" id="PTHR31839:SF47">
    <property type="entry name" value="DEHYDRATION-RESPONSIVE ELEMENT-BINDING PROTEIN 1F-LIKE"/>
    <property type="match status" value="1"/>
</dbReference>
<dbReference type="Gramene" id="OE9A114387T1">
    <property type="protein sequence ID" value="OE9A114387C1"/>
    <property type="gene ID" value="OE9A114387"/>
</dbReference>
<feature type="domain" description="AP2/ERF" evidence="9">
    <location>
        <begin position="55"/>
        <end position="112"/>
    </location>
</feature>
<dbReference type="AlphaFoldDB" id="A0A8S0TZE1"/>
<dbReference type="GO" id="GO:0003677">
    <property type="term" value="F:DNA binding"/>
    <property type="evidence" value="ECO:0007669"/>
    <property type="project" value="UniProtKB-KW"/>
</dbReference>
<keyword evidence="2" id="KW-0611">Plant defense</keyword>
<dbReference type="CDD" id="cd00018">
    <property type="entry name" value="AP2"/>
    <property type="match status" value="1"/>
</dbReference>
<dbReference type="PRINTS" id="PR00367">
    <property type="entry name" value="ETHRSPELEMNT"/>
</dbReference>
<evidence type="ECO:0000256" key="4">
    <source>
        <dbReference type="ARBA" id="ARBA00023125"/>
    </source>
</evidence>
<dbReference type="InterPro" id="IPR016177">
    <property type="entry name" value="DNA-bd_dom_sf"/>
</dbReference>
<comment type="caution">
    <text evidence="10">The sequence shown here is derived from an EMBL/GenBank/DDBJ whole genome shotgun (WGS) entry which is preliminary data.</text>
</comment>
<reference evidence="10 11" key="1">
    <citation type="submission" date="2019-12" db="EMBL/GenBank/DDBJ databases">
        <authorList>
            <person name="Alioto T."/>
            <person name="Alioto T."/>
            <person name="Gomez Garrido J."/>
        </authorList>
    </citation>
    <scope>NUCLEOTIDE SEQUENCE [LARGE SCALE GENOMIC DNA]</scope>
</reference>
<dbReference type="SUPFAM" id="SSF54171">
    <property type="entry name" value="DNA-binding domain"/>
    <property type="match status" value="1"/>
</dbReference>
<dbReference type="PROSITE" id="PS51032">
    <property type="entry name" value="AP2_ERF"/>
    <property type="match status" value="1"/>
</dbReference>
<evidence type="ECO:0000256" key="6">
    <source>
        <dbReference type="ARBA" id="ARBA00023163"/>
    </source>
</evidence>
<comment type="similarity">
    <text evidence="8">Belongs to the AP2/ERF transcription factor family. ERF subfamily.</text>
</comment>
<name>A0A8S0TZE1_OLEEU</name>
<dbReference type="FunFam" id="3.30.730.10:FF:000001">
    <property type="entry name" value="Ethylene-responsive transcription factor 2"/>
    <property type="match status" value="1"/>
</dbReference>
<evidence type="ECO:0000256" key="7">
    <source>
        <dbReference type="ARBA" id="ARBA00023242"/>
    </source>
</evidence>
<dbReference type="SMR" id="A0A8S0TZE1"/>
<keyword evidence="3" id="KW-0805">Transcription regulation</keyword>
<sequence length="227" mass="25475">MDSLSSCSDPNPFCVFDMPEITSLKGHYDEEVILASSQPKKRTGRKKFKETRHPVYRGIRQRNSNKWVCELREPRNQKRIWLGTHPTAEMAARAHDVAALAFRGQLACLNFADSVWCLPVPISEDAKDIQKAAIEAAELFRPFEGSGGGGTIMQENEMNSEGVSSGNLTTLDTTKTLSDCDIFNMIEDSETNMEGVLLSPQPRLDYSFGWDDLENDDAEMVLWSYSI</sequence>
<evidence type="ECO:0000313" key="10">
    <source>
        <dbReference type="EMBL" id="CAA3011753.1"/>
    </source>
</evidence>
<evidence type="ECO:0000256" key="8">
    <source>
        <dbReference type="ARBA" id="ARBA00024343"/>
    </source>
</evidence>
<keyword evidence="7" id="KW-0539">Nucleus</keyword>
<dbReference type="InterPro" id="IPR001471">
    <property type="entry name" value="AP2/ERF_dom"/>
</dbReference>
<organism evidence="10 11">
    <name type="scientific">Olea europaea subsp. europaea</name>
    <dbReference type="NCBI Taxonomy" id="158383"/>
    <lineage>
        <taxon>Eukaryota</taxon>
        <taxon>Viridiplantae</taxon>
        <taxon>Streptophyta</taxon>
        <taxon>Embryophyta</taxon>
        <taxon>Tracheophyta</taxon>
        <taxon>Spermatophyta</taxon>
        <taxon>Magnoliopsida</taxon>
        <taxon>eudicotyledons</taxon>
        <taxon>Gunneridae</taxon>
        <taxon>Pentapetalae</taxon>
        <taxon>asterids</taxon>
        <taxon>lamiids</taxon>
        <taxon>Lamiales</taxon>
        <taxon>Oleaceae</taxon>
        <taxon>Oleeae</taxon>
        <taxon>Olea</taxon>
    </lineage>
</organism>
<dbReference type="EMBL" id="CACTIH010007378">
    <property type="protein sequence ID" value="CAA3011753.1"/>
    <property type="molecule type" value="Genomic_DNA"/>
</dbReference>
<dbReference type="Proteomes" id="UP000594638">
    <property type="component" value="Unassembled WGS sequence"/>
</dbReference>
<dbReference type="SMART" id="SM00380">
    <property type="entry name" value="AP2"/>
    <property type="match status" value="1"/>
</dbReference>
<evidence type="ECO:0000256" key="5">
    <source>
        <dbReference type="ARBA" id="ARBA00023159"/>
    </source>
</evidence>
<dbReference type="PANTHER" id="PTHR31839">
    <property type="entry name" value="DEHYDRATION-RESPONSIVE ELEMENT-BINDING PROTEIN 1D"/>
    <property type="match status" value="1"/>
</dbReference>
<protein>
    <submittedName>
        <fullName evidence="10">C-repeat dehydration-responsive element-binding factor 4</fullName>
    </submittedName>
</protein>
<gene>
    <name evidence="10" type="ORF">OLEA9_A114387</name>
</gene>
<keyword evidence="4" id="KW-0238">DNA-binding</keyword>
<keyword evidence="11" id="KW-1185">Reference proteome</keyword>